<dbReference type="InterPro" id="IPR022454">
    <property type="entry name" value="CHP03883_F420-assoc"/>
</dbReference>
<dbReference type="Pfam" id="PF10103">
    <property type="entry name" value="Zincin_2"/>
    <property type="match status" value="1"/>
</dbReference>
<dbReference type="InterPro" id="IPR018766">
    <property type="entry name" value="Zinicin_2"/>
</dbReference>
<evidence type="ECO:0000313" key="1">
    <source>
        <dbReference type="EMBL" id="OLF07937.1"/>
    </source>
</evidence>
<protein>
    <submittedName>
        <fullName evidence="1">Coenzyme F420 biosynthesis-associated protein</fullName>
    </submittedName>
</protein>
<reference evidence="1 2" key="1">
    <citation type="submission" date="2016-12" db="EMBL/GenBank/DDBJ databases">
        <title>The draft genome sequence of Actinophytocola sp. 11-183.</title>
        <authorList>
            <person name="Wang W."/>
            <person name="Yuan L."/>
        </authorList>
    </citation>
    <scope>NUCLEOTIDE SEQUENCE [LARGE SCALE GENOMIC DNA]</scope>
    <source>
        <strain evidence="1 2">11-183</strain>
    </source>
</reference>
<dbReference type="AlphaFoldDB" id="A0A1Q8C0Q5"/>
<dbReference type="SUPFAM" id="SSF55486">
    <property type="entry name" value="Metalloproteases ('zincins'), catalytic domain"/>
    <property type="match status" value="1"/>
</dbReference>
<dbReference type="STRING" id="1912961.BU204_35015"/>
<gene>
    <name evidence="1" type="ORF">BU204_35015</name>
</gene>
<dbReference type="PANTHER" id="PTHR39420:SF1">
    <property type="entry name" value="HYDROLASE"/>
    <property type="match status" value="1"/>
</dbReference>
<dbReference type="NCBIfam" id="TIGR03624">
    <property type="entry name" value="putative hydrolase"/>
    <property type="match status" value="1"/>
</dbReference>
<dbReference type="PANTHER" id="PTHR39420">
    <property type="match status" value="1"/>
</dbReference>
<sequence>MSAAAEPEEPTGNRAPVDWRVAVATAQKLIKPGPPVAREEAGRTVEQLREVTGVAESHVRGLTGLGTELPLLPGDVVDRRGWVSAAAEGLEALTEGALPTPSQRSVGPVLAGSAGVQAGVVLAYLGSRVLGQYDPFGQDGGRLLLVAPNIVAAQRALDVPGEDFRMWVCLHECTHRLQFTAVPWLRDYFAGEVTSFLTGLDETASGALNRLPEMIKAMRRRPADDSTTSSGPIGLVEMLQTPRQRAVFDRLIALSTLLEGHADHVMDAVGPTVVPTVATIRARFTARRRGGGLLDRILRTLLGVDAKVKQYAVGAAFTRHVVDAVGMTGFNAIWTSPDTLPLRAELGDPAAWVRRVHP</sequence>
<dbReference type="InterPro" id="IPR042271">
    <property type="entry name" value="Zinicin_2_N"/>
</dbReference>
<dbReference type="RefSeq" id="WP_075130106.1">
    <property type="nucleotide sequence ID" value="NZ_MSIE01000100.1"/>
</dbReference>
<proteinExistence type="predicted"/>
<dbReference type="NCBIfam" id="TIGR03883">
    <property type="entry name" value="DUF2342_F420"/>
    <property type="match status" value="1"/>
</dbReference>
<dbReference type="OrthoDB" id="142939at2"/>
<organism evidence="1 2">
    <name type="scientific">Actinophytocola xanthii</name>
    <dbReference type="NCBI Taxonomy" id="1912961"/>
    <lineage>
        <taxon>Bacteria</taxon>
        <taxon>Bacillati</taxon>
        <taxon>Actinomycetota</taxon>
        <taxon>Actinomycetes</taxon>
        <taxon>Pseudonocardiales</taxon>
        <taxon>Pseudonocardiaceae</taxon>
    </lineage>
</organism>
<evidence type="ECO:0000313" key="2">
    <source>
        <dbReference type="Proteomes" id="UP000185596"/>
    </source>
</evidence>
<dbReference type="Proteomes" id="UP000185596">
    <property type="component" value="Unassembled WGS sequence"/>
</dbReference>
<name>A0A1Q8C0Q5_9PSEU</name>
<accession>A0A1Q8C0Q5</accession>
<comment type="caution">
    <text evidence="1">The sequence shown here is derived from an EMBL/GenBank/DDBJ whole genome shotgun (WGS) entry which is preliminary data.</text>
</comment>
<dbReference type="Gene3D" id="1.20.150.30">
    <property type="entry name" value="Zincin-like metallopeptidase, N-terminal domain"/>
    <property type="match status" value="1"/>
</dbReference>
<dbReference type="EMBL" id="MSIE01000100">
    <property type="protein sequence ID" value="OLF07937.1"/>
    <property type="molecule type" value="Genomic_DNA"/>
</dbReference>
<keyword evidence="2" id="KW-1185">Reference proteome</keyword>